<accession>A0A7S1J0G6</accession>
<dbReference type="AlphaFoldDB" id="A0A7S1J0G6"/>
<dbReference type="EMBL" id="HBGA01107493">
    <property type="protein sequence ID" value="CAD9028876.1"/>
    <property type="molecule type" value="Transcribed_RNA"/>
</dbReference>
<dbReference type="Gene3D" id="2.60.120.920">
    <property type="match status" value="1"/>
</dbReference>
<evidence type="ECO:0000259" key="3">
    <source>
        <dbReference type="PROSITE" id="PS50188"/>
    </source>
</evidence>
<dbReference type="PROSITE" id="PS50188">
    <property type="entry name" value="B302_SPRY"/>
    <property type="match status" value="1"/>
</dbReference>
<feature type="region of interest" description="Disordered" evidence="2">
    <location>
        <begin position="684"/>
        <end position="706"/>
    </location>
</feature>
<protein>
    <recommendedName>
        <fullName evidence="3">B30.2/SPRY domain-containing protein</fullName>
    </recommendedName>
</protein>
<dbReference type="InterPro" id="IPR013320">
    <property type="entry name" value="ConA-like_dom_sf"/>
</dbReference>
<dbReference type="InterPro" id="IPR003877">
    <property type="entry name" value="SPRY_dom"/>
</dbReference>
<evidence type="ECO:0000256" key="2">
    <source>
        <dbReference type="SAM" id="MobiDB-lite"/>
    </source>
</evidence>
<dbReference type="InterPro" id="IPR001870">
    <property type="entry name" value="B30.2/SPRY"/>
</dbReference>
<keyword evidence="1" id="KW-0175">Coiled coil</keyword>
<dbReference type="Pfam" id="PF00622">
    <property type="entry name" value="SPRY"/>
    <property type="match status" value="1"/>
</dbReference>
<gene>
    <name evidence="4" type="ORF">EGYM00392_LOCUS40012</name>
</gene>
<evidence type="ECO:0000256" key="1">
    <source>
        <dbReference type="SAM" id="Coils"/>
    </source>
</evidence>
<organism evidence="4">
    <name type="scientific">Eutreptiella gymnastica</name>
    <dbReference type="NCBI Taxonomy" id="73025"/>
    <lineage>
        <taxon>Eukaryota</taxon>
        <taxon>Discoba</taxon>
        <taxon>Euglenozoa</taxon>
        <taxon>Euglenida</taxon>
        <taxon>Spirocuta</taxon>
        <taxon>Euglenophyceae</taxon>
        <taxon>Eutreptiales</taxon>
        <taxon>Eutreptiaceae</taxon>
        <taxon>Eutreptiella</taxon>
    </lineage>
</organism>
<dbReference type="SUPFAM" id="SSF49899">
    <property type="entry name" value="Concanavalin A-like lectins/glucanases"/>
    <property type="match status" value="1"/>
</dbReference>
<dbReference type="InterPro" id="IPR043136">
    <property type="entry name" value="B30.2/SPRY_sf"/>
</dbReference>
<evidence type="ECO:0000313" key="4">
    <source>
        <dbReference type="EMBL" id="CAD9028876.1"/>
    </source>
</evidence>
<proteinExistence type="predicted"/>
<reference evidence="4" key="1">
    <citation type="submission" date="2021-01" db="EMBL/GenBank/DDBJ databases">
        <authorList>
            <person name="Corre E."/>
            <person name="Pelletier E."/>
            <person name="Niang G."/>
            <person name="Scheremetjew M."/>
            <person name="Finn R."/>
            <person name="Kale V."/>
            <person name="Holt S."/>
            <person name="Cochrane G."/>
            <person name="Meng A."/>
            <person name="Brown T."/>
            <person name="Cohen L."/>
        </authorList>
    </citation>
    <scope>NUCLEOTIDE SEQUENCE</scope>
    <source>
        <strain evidence="4">NIES-381</strain>
    </source>
</reference>
<sequence length="706" mass="81798">MREGRTHECYLRVEDDLHQCKIALSLLKGFHVQADLRAKNPLQKEWSVDEERLLLSLQEGHEPELLTSYKLARKENPKLFNKFVVSEPDLRHHLKELQSNPALEYRYKLLLKDVESSMQEGTNSIHMAQILAREYHKPLPKLHKNVVIKLQSRNGNTGVVEGNAKVLSNHSPHLKSMLQHVTANKYEVKTIQLSEKDRIFDDYPDVFDVFHPSNVSRYVEFTENPQLWTDKEKAQEQLKSLKAKQNTAWEEFQASLQMSREQYVSQIKEMRDAEEEILVKGLNKCLEDDVQHLKYLHQAHMQQELQRMNNRYDVLINDVQDFYNSEHSKLNELNLRFDENERVSAEQQVADAEYHIRNIFPDKGLLKLLILADVLRDPDLRTCCLQRISARVTKFYMSPELGCGLIRSMTISELLSMCSNQQLLTMGQGKGFYFKQELFNKEVGYRQAQMRETYASWTLKDLTDAQIGEQEPWPRLLEEEIQRRRDHTNSFVSIDAQRLNTQLILLDRDRRTATLIKSHKYASIVGTQARQHSGWGKWYWECKIIGFERSNGCTVSIGWDAPRTNYQESYVPGLHPGEEGAHGWMWTSDGLLHHSGVAEDVFMTFDRDDVIGVGLDQDRKLLTFYKNGQQITLLKKKNDLKLPEKYFLYPSICMYSARSKQQVKVVAEFCGPFDCKVPKFFKPYGSGSAGDTAGKRSDGKARPGSA</sequence>
<dbReference type="CDD" id="cd11709">
    <property type="entry name" value="SPRY"/>
    <property type="match status" value="1"/>
</dbReference>
<name>A0A7S1J0G6_9EUGL</name>
<feature type="domain" description="B30.2/SPRY" evidence="3">
    <location>
        <begin position="471"/>
        <end position="670"/>
    </location>
</feature>
<feature type="compositionally biased region" description="Basic and acidic residues" evidence="2">
    <location>
        <begin position="693"/>
        <end position="706"/>
    </location>
</feature>
<feature type="coiled-coil region" evidence="1">
    <location>
        <begin position="256"/>
        <end position="318"/>
    </location>
</feature>